<feature type="region of interest" description="Disordered" evidence="6">
    <location>
        <begin position="121"/>
        <end position="188"/>
    </location>
</feature>
<evidence type="ECO:0000256" key="6">
    <source>
        <dbReference type="SAM" id="MobiDB-lite"/>
    </source>
</evidence>
<evidence type="ECO:0000256" key="1">
    <source>
        <dbReference type="ARBA" id="ARBA00022723"/>
    </source>
</evidence>
<gene>
    <name evidence="8" type="ORF">EPR50_G00021870</name>
</gene>
<sequence length="410" mass="46537">MLCSVHFTEDCFLNLQQFNSGFSNRLILKDSAVPTLSGHPGDSEPQPSTSQQHLETPHLSTTFHDIGCQTEPPQNMSVGIQSSAPTVGTQLSMGTLRASMRSKGTQAIVPCVSVYTETTSSFPEFTPMSSTPIRPQDYRPRKRPRLELEEEEEEEEEGDTSAELQAEPQDSTYIPGDSVLTDESAMSSEPVSTYKDDKYIVFESCLRELFQSCPICKAMNLEIFQYDTFRRHARSFLEPAIIHKWKTDQQHLFQKLQHGGKIGVSGDMRADSPGHSAKYGSYTLMHLDSNRIIDLQLVQSNEVGGSYHMKKEGLKRCLDLLDSNGLVVDYIVTDRHPQIQKYLRERSITHFYDVWHFEKGSMALLNKRVVKDVEKLSHHYQTSSLEAFHSLILRFTPKNVVFPFMGMLCR</sequence>
<feature type="domain" description="THAP-type" evidence="7">
    <location>
        <begin position="1"/>
        <end position="37"/>
    </location>
</feature>
<dbReference type="EMBL" id="SCKG01000002">
    <property type="protein sequence ID" value="TDH16545.1"/>
    <property type="molecule type" value="Genomic_DNA"/>
</dbReference>
<protein>
    <recommendedName>
        <fullName evidence="7">THAP-type domain-containing protein</fullName>
    </recommendedName>
</protein>
<organism evidence="8 9">
    <name type="scientific">Perca flavescens</name>
    <name type="common">American yellow perch</name>
    <name type="synonym">Morone flavescens</name>
    <dbReference type="NCBI Taxonomy" id="8167"/>
    <lineage>
        <taxon>Eukaryota</taxon>
        <taxon>Metazoa</taxon>
        <taxon>Chordata</taxon>
        <taxon>Craniata</taxon>
        <taxon>Vertebrata</taxon>
        <taxon>Euteleostomi</taxon>
        <taxon>Actinopterygii</taxon>
        <taxon>Neopterygii</taxon>
        <taxon>Teleostei</taxon>
        <taxon>Neoteleostei</taxon>
        <taxon>Acanthomorphata</taxon>
        <taxon>Eupercaria</taxon>
        <taxon>Perciformes</taxon>
        <taxon>Percoidei</taxon>
        <taxon>Percidae</taxon>
        <taxon>Percinae</taxon>
        <taxon>Perca</taxon>
    </lineage>
</organism>
<name>A0A484DMX1_PERFV</name>
<dbReference type="AlphaFoldDB" id="A0A484DMX1"/>
<dbReference type="PROSITE" id="PS50950">
    <property type="entry name" value="ZF_THAP"/>
    <property type="match status" value="1"/>
</dbReference>
<keyword evidence="3" id="KW-0862">Zinc</keyword>
<keyword evidence="1" id="KW-0479">Metal-binding</keyword>
<evidence type="ECO:0000256" key="5">
    <source>
        <dbReference type="PROSITE-ProRule" id="PRU00309"/>
    </source>
</evidence>
<dbReference type="PANTHER" id="PTHR31751">
    <property type="entry name" value="SI:CH211-108C17.2-RELATED-RELATED"/>
    <property type="match status" value="1"/>
</dbReference>
<comment type="caution">
    <text evidence="8">The sequence shown here is derived from an EMBL/GenBank/DDBJ whole genome shotgun (WGS) entry which is preliminary data.</text>
</comment>
<dbReference type="PANTHER" id="PTHR31751:SF44">
    <property type="entry name" value="SI:CH211-211K8.4-RELATED"/>
    <property type="match status" value="1"/>
</dbReference>
<dbReference type="GO" id="GO:0003677">
    <property type="term" value="F:DNA binding"/>
    <property type="evidence" value="ECO:0007669"/>
    <property type="project" value="UniProtKB-UniRule"/>
</dbReference>
<feature type="compositionally biased region" description="Acidic residues" evidence="6">
    <location>
        <begin position="148"/>
        <end position="160"/>
    </location>
</feature>
<evidence type="ECO:0000313" key="9">
    <source>
        <dbReference type="Proteomes" id="UP000295070"/>
    </source>
</evidence>
<dbReference type="InterPro" id="IPR006612">
    <property type="entry name" value="THAP_Znf"/>
</dbReference>
<evidence type="ECO:0000256" key="3">
    <source>
        <dbReference type="ARBA" id="ARBA00022833"/>
    </source>
</evidence>
<evidence type="ECO:0000259" key="7">
    <source>
        <dbReference type="PROSITE" id="PS50950"/>
    </source>
</evidence>
<evidence type="ECO:0000256" key="4">
    <source>
        <dbReference type="ARBA" id="ARBA00023125"/>
    </source>
</evidence>
<keyword evidence="2 5" id="KW-0863">Zinc-finger</keyword>
<keyword evidence="4 5" id="KW-0238">DNA-binding</keyword>
<feature type="compositionally biased region" description="Polar residues" evidence="6">
    <location>
        <begin position="121"/>
        <end position="133"/>
    </location>
</feature>
<proteinExistence type="predicted"/>
<feature type="region of interest" description="Disordered" evidence="6">
    <location>
        <begin position="33"/>
        <end position="55"/>
    </location>
</feature>
<dbReference type="Proteomes" id="UP000295070">
    <property type="component" value="Chromosome 2"/>
</dbReference>
<dbReference type="GO" id="GO:0008270">
    <property type="term" value="F:zinc ion binding"/>
    <property type="evidence" value="ECO:0007669"/>
    <property type="project" value="UniProtKB-KW"/>
</dbReference>
<evidence type="ECO:0000256" key="2">
    <source>
        <dbReference type="ARBA" id="ARBA00022771"/>
    </source>
</evidence>
<keyword evidence="9" id="KW-1185">Reference proteome</keyword>
<feature type="compositionally biased region" description="Polar residues" evidence="6">
    <location>
        <begin position="45"/>
        <end position="55"/>
    </location>
</feature>
<reference evidence="8 9" key="1">
    <citation type="submission" date="2019-01" db="EMBL/GenBank/DDBJ databases">
        <title>A chromosome-scale genome assembly of the yellow perch, Perca flavescens.</title>
        <authorList>
            <person name="Feron R."/>
            <person name="Morvezen R."/>
            <person name="Bestin A."/>
            <person name="Haffray P."/>
            <person name="Klopp C."/>
            <person name="Zahm M."/>
            <person name="Cabau C."/>
            <person name="Roques C."/>
            <person name="Donnadieu C."/>
            <person name="Bouchez O."/>
            <person name="Christie M."/>
            <person name="Larson W."/>
            <person name="Guiguen Y."/>
        </authorList>
    </citation>
    <scope>NUCLEOTIDE SEQUENCE [LARGE SCALE GENOMIC DNA]</scope>
    <source>
        <strain evidence="8">YP-PL-M2</strain>
        <tissue evidence="8">Blood</tissue>
    </source>
</reference>
<evidence type="ECO:0000313" key="8">
    <source>
        <dbReference type="EMBL" id="TDH16545.1"/>
    </source>
</evidence>
<accession>A0A484DMX1</accession>